<keyword evidence="2" id="KW-0805">Transcription regulation</keyword>
<dbReference type="Proteomes" id="UP001596045">
    <property type="component" value="Unassembled WGS sequence"/>
</dbReference>
<dbReference type="Pfam" id="PF00126">
    <property type="entry name" value="HTH_1"/>
    <property type="match status" value="1"/>
</dbReference>
<evidence type="ECO:0000313" key="6">
    <source>
        <dbReference type="EMBL" id="MFC5474748.1"/>
    </source>
</evidence>
<evidence type="ECO:0000256" key="1">
    <source>
        <dbReference type="ARBA" id="ARBA00009437"/>
    </source>
</evidence>
<dbReference type="CDD" id="cd08472">
    <property type="entry name" value="PBP2_CrgA_like_3"/>
    <property type="match status" value="1"/>
</dbReference>
<evidence type="ECO:0000313" key="7">
    <source>
        <dbReference type="Proteomes" id="UP001596045"/>
    </source>
</evidence>
<evidence type="ECO:0000256" key="2">
    <source>
        <dbReference type="ARBA" id="ARBA00023015"/>
    </source>
</evidence>
<organism evidence="6 7">
    <name type="scientific">Paraherbaspirillum soli</name>
    <dbReference type="NCBI Taxonomy" id="631222"/>
    <lineage>
        <taxon>Bacteria</taxon>
        <taxon>Pseudomonadati</taxon>
        <taxon>Pseudomonadota</taxon>
        <taxon>Betaproteobacteria</taxon>
        <taxon>Burkholderiales</taxon>
        <taxon>Oxalobacteraceae</taxon>
        <taxon>Paraherbaspirillum</taxon>
    </lineage>
</organism>
<keyword evidence="3" id="KW-0238">DNA-binding</keyword>
<evidence type="ECO:0000259" key="5">
    <source>
        <dbReference type="PROSITE" id="PS50931"/>
    </source>
</evidence>
<dbReference type="EMBL" id="JBHSMT010000023">
    <property type="protein sequence ID" value="MFC5474748.1"/>
    <property type="molecule type" value="Genomic_DNA"/>
</dbReference>
<comment type="caution">
    <text evidence="6">The sequence shown here is derived from an EMBL/GenBank/DDBJ whole genome shotgun (WGS) entry which is preliminary data.</text>
</comment>
<comment type="similarity">
    <text evidence="1">Belongs to the LysR transcriptional regulatory family.</text>
</comment>
<dbReference type="PROSITE" id="PS50931">
    <property type="entry name" value="HTH_LYSR"/>
    <property type="match status" value="1"/>
</dbReference>
<dbReference type="InterPro" id="IPR036388">
    <property type="entry name" value="WH-like_DNA-bd_sf"/>
</dbReference>
<dbReference type="Gene3D" id="3.40.190.290">
    <property type="match status" value="1"/>
</dbReference>
<name>A0ABW0M960_9BURK</name>
<dbReference type="SUPFAM" id="SSF46785">
    <property type="entry name" value="Winged helix' DNA-binding domain"/>
    <property type="match status" value="1"/>
</dbReference>
<dbReference type="InterPro" id="IPR005119">
    <property type="entry name" value="LysR_subst-bd"/>
</dbReference>
<feature type="domain" description="HTH lysR-type" evidence="5">
    <location>
        <begin position="1"/>
        <end position="59"/>
    </location>
</feature>
<dbReference type="InterPro" id="IPR036390">
    <property type="entry name" value="WH_DNA-bd_sf"/>
</dbReference>
<dbReference type="Gene3D" id="1.10.10.10">
    <property type="entry name" value="Winged helix-like DNA-binding domain superfamily/Winged helix DNA-binding domain"/>
    <property type="match status" value="1"/>
</dbReference>
<dbReference type="PANTHER" id="PTHR30537">
    <property type="entry name" value="HTH-TYPE TRANSCRIPTIONAL REGULATOR"/>
    <property type="match status" value="1"/>
</dbReference>
<accession>A0ABW0M960</accession>
<evidence type="ECO:0000256" key="3">
    <source>
        <dbReference type="ARBA" id="ARBA00023125"/>
    </source>
</evidence>
<dbReference type="RefSeq" id="WP_378997858.1">
    <property type="nucleotide sequence ID" value="NZ_JBHSMT010000023.1"/>
</dbReference>
<dbReference type="InterPro" id="IPR058163">
    <property type="entry name" value="LysR-type_TF_proteobact-type"/>
</dbReference>
<dbReference type="PANTHER" id="PTHR30537:SF72">
    <property type="entry name" value="LYSR FAMILY TRANSCRIPTIONAL REGULATOR"/>
    <property type="match status" value="1"/>
</dbReference>
<keyword evidence="4" id="KW-0804">Transcription</keyword>
<gene>
    <name evidence="6" type="ORF">ACFPM8_12360</name>
</gene>
<dbReference type="SUPFAM" id="SSF53850">
    <property type="entry name" value="Periplasmic binding protein-like II"/>
    <property type="match status" value="1"/>
</dbReference>
<evidence type="ECO:0000256" key="4">
    <source>
        <dbReference type="ARBA" id="ARBA00023163"/>
    </source>
</evidence>
<reference evidence="7" key="1">
    <citation type="journal article" date="2019" name="Int. J. Syst. Evol. Microbiol.">
        <title>The Global Catalogue of Microorganisms (GCM) 10K type strain sequencing project: providing services to taxonomists for standard genome sequencing and annotation.</title>
        <authorList>
            <consortium name="The Broad Institute Genomics Platform"/>
            <consortium name="The Broad Institute Genome Sequencing Center for Infectious Disease"/>
            <person name="Wu L."/>
            <person name="Ma J."/>
        </authorList>
    </citation>
    <scope>NUCLEOTIDE SEQUENCE [LARGE SCALE GENOMIC DNA]</scope>
    <source>
        <strain evidence="7">JCM 17066</strain>
    </source>
</reference>
<dbReference type="Pfam" id="PF03466">
    <property type="entry name" value="LysR_substrate"/>
    <property type="match status" value="1"/>
</dbReference>
<protein>
    <submittedName>
        <fullName evidence="6">LysR family transcriptional regulator</fullName>
    </submittedName>
</protein>
<dbReference type="InterPro" id="IPR000847">
    <property type="entry name" value="LysR_HTH_N"/>
</dbReference>
<sequence>MDRFDTMLAFTRVVELTSFTKASASLNLPKATVSAQVQALEKRLQVKLLNRTTRHVSVTPDGAAYYERAVRLLGELEETEAAVSQATIAPKGRLRVDVPGSVGRRIIIPALPRFFERYPEIDLELGCTDRPVDLLQEGVDCVIRGGEIVDESLVARRLGDIQMLTCASPAYFKKFGTPMATADLERHTVVNFLSSKTGKILPFEYLENGVKTAVLGQRRLALNDADACVVAGLAGLGIIQVAKFMVKDYLATGQLRAVFTDCKCETLPVYVLYPQNRHLSTKVRAFVEWTAELFANGDFVPAKTYSQR</sequence>
<proteinExistence type="inferred from homology"/>
<keyword evidence="7" id="KW-1185">Reference proteome</keyword>